<name>A0A6V7HI67_9HYME</name>
<evidence type="ECO:0000256" key="1">
    <source>
        <dbReference type="SAM" id="MobiDB-lite"/>
    </source>
</evidence>
<organism evidence="3 4">
    <name type="scientific">Heterotrigona itama</name>
    <dbReference type="NCBI Taxonomy" id="395501"/>
    <lineage>
        <taxon>Eukaryota</taxon>
        <taxon>Metazoa</taxon>
        <taxon>Ecdysozoa</taxon>
        <taxon>Arthropoda</taxon>
        <taxon>Hexapoda</taxon>
        <taxon>Insecta</taxon>
        <taxon>Pterygota</taxon>
        <taxon>Neoptera</taxon>
        <taxon>Endopterygota</taxon>
        <taxon>Hymenoptera</taxon>
        <taxon>Apocrita</taxon>
        <taxon>Aculeata</taxon>
        <taxon>Apoidea</taxon>
        <taxon>Anthophila</taxon>
        <taxon>Apidae</taxon>
        <taxon>Heterotrigona</taxon>
    </lineage>
</organism>
<dbReference type="GO" id="GO:0005886">
    <property type="term" value="C:plasma membrane"/>
    <property type="evidence" value="ECO:0007669"/>
    <property type="project" value="TreeGrafter"/>
</dbReference>
<dbReference type="EMBL" id="CAJDYZ010012251">
    <property type="protein sequence ID" value="CAD1480585.1"/>
    <property type="molecule type" value="Genomic_DNA"/>
</dbReference>
<dbReference type="OrthoDB" id="2149267at2759"/>
<dbReference type="GO" id="GO:0004222">
    <property type="term" value="F:metalloendopeptidase activity"/>
    <property type="evidence" value="ECO:0007669"/>
    <property type="project" value="TreeGrafter"/>
</dbReference>
<evidence type="ECO:0000313" key="3">
    <source>
        <dbReference type="EMBL" id="CAD1480585.1"/>
    </source>
</evidence>
<feature type="compositionally biased region" description="Basic and acidic residues" evidence="1">
    <location>
        <begin position="93"/>
        <end position="103"/>
    </location>
</feature>
<dbReference type="AlphaFoldDB" id="A0A6V7HI67"/>
<dbReference type="GO" id="GO:0006509">
    <property type="term" value="P:membrane protein ectodomain proteolysis"/>
    <property type="evidence" value="ECO:0007669"/>
    <property type="project" value="TreeGrafter"/>
</dbReference>
<keyword evidence="2" id="KW-0732">Signal</keyword>
<evidence type="ECO:0000256" key="2">
    <source>
        <dbReference type="SAM" id="SignalP"/>
    </source>
</evidence>
<proteinExistence type="predicted"/>
<comment type="caution">
    <text evidence="3">The sequence shown here is derived from an EMBL/GenBank/DDBJ whole genome shotgun (WGS) entry which is preliminary data.</text>
</comment>
<keyword evidence="4" id="KW-1185">Reference proteome</keyword>
<reference evidence="3" key="1">
    <citation type="submission" date="2020-07" db="EMBL/GenBank/DDBJ databases">
        <authorList>
            <person name="Nazaruddin N."/>
        </authorList>
    </citation>
    <scope>NUCLEOTIDE SEQUENCE</scope>
</reference>
<dbReference type="PANTHER" id="PTHR45702:SF3">
    <property type="entry name" value="KUZBANIAN-LIKE, ISOFORM A"/>
    <property type="match status" value="1"/>
</dbReference>
<dbReference type="Proteomes" id="UP000752696">
    <property type="component" value="Unassembled WGS sequence"/>
</dbReference>
<gene>
    <name evidence="3" type="ORF">MHI_LOCUS949390</name>
</gene>
<feature type="chain" id="PRO_5027928810" evidence="2">
    <location>
        <begin position="19"/>
        <end position="211"/>
    </location>
</feature>
<dbReference type="InterPro" id="IPR051489">
    <property type="entry name" value="ADAM_Metalloproteinase"/>
</dbReference>
<sequence length="211" mass="24876">MRDSLWLCAVVFQMLTAGKIVCRTNRTWSGYLGDTMRPLYQYLNEERAKPGFYPKDVRKKDPLASSHNLELLDSLDEHVPMKYSSSSAAKAKSSKEGKLPVGEEKRNDYLSPRLYRERYSRVLRKRTSVDPKKTTCMLYLQADHTFFNHYKSEEASIEVMTRHVQRVNSIYRYTDCIRRNMSPHKHPASTIIQYYVFNIIMERMEKSVEKE</sequence>
<feature type="region of interest" description="Disordered" evidence="1">
    <location>
        <begin position="84"/>
        <end position="103"/>
    </location>
</feature>
<dbReference type="PANTHER" id="PTHR45702">
    <property type="entry name" value="ADAM10/ADAM17 METALLOPEPTIDASE FAMILY MEMBER"/>
    <property type="match status" value="1"/>
</dbReference>
<dbReference type="GO" id="GO:0007219">
    <property type="term" value="P:Notch signaling pathway"/>
    <property type="evidence" value="ECO:0007669"/>
    <property type="project" value="TreeGrafter"/>
</dbReference>
<accession>A0A6V7HI67</accession>
<feature type="signal peptide" evidence="2">
    <location>
        <begin position="1"/>
        <end position="18"/>
    </location>
</feature>
<dbReference type="InterPro" id="IPR024079">
    <property type="entry name" value="MetalloPept_cat_dom_sf"/>
</dbReference>
<evidence type="ECO:0000313" key="4">
    <source>
        <dbReference type="Proteomes" id="UP000752696"/>
    </source>
</evidence>
<protein>
    <submittedName>
        <fullName evidence="3">Uncharacterized protein</fullName>
    </submittedName>
</protein>
<dbReference type="Gene3D" id="3.40.390.10">
    <property type="entry name" value="Collagenase (Catalytic Domain)"/>
    <property type="match status" value="1"/>
</dbReference>